<dbReference type="InterPro" id="IPR015760">
    <property type="entry name" value="TIF_IF2"/>
</dbReference>
<evidence type="ECO:0000256" key="3">
    <source>
        <dbReference type="ARBA" id="ARBA00022741"/>
    </source>
</evidence>
<dbReference type="Gene3D" id="2.40.30.10">
    <property type="entry name" value="Translation factors"/>
    <property type="match status" value="2"/>
</dbReference>
<comment type="caution">
    <text evidence="8">The sequence shown here is derived from an EMBL/GenBank/DDBJ whole genome shotgun (WGS) entry which is preliminary data.</text>
</comment>
<dbReference type="Pfam" id="PF00009">
    <property type="entry name" value="GTP_EFTU"/>
    <property type="match status" value="1"/>
</dbReference>
<evidence type="ECO:0000313" key="9">
    <source>
        <dbReference type="Proteomes" id="UP000747542"/>
    </source>
</evidence>
<dbReference type="Pfam" id="PF11987">
    <property type="entry name" value="IF-2"/>
    <property type="match status" value="1"/>
</dbReference>
<feature type="domain" description="Tr-type G" evidence="7">
    <location>
        <begin position="180"/>
        <end position="364"/>
    </location>
</feature>
<dbReference type="GO" id="GO:0003743">
    <property type="term" value="F:translation initiation factor activity"/>
    <property type="evidence" value="ECO:0007669"/>
    <property type="project" value="UniProtKB-KW"/>
</dbReference>
<dbReference type="GO" id="GO:0005525">
    <property type="term" value="F:GTP binding"/>
    <property type="evidence" value="ECO:0007669"/>
    <property type="project" value="UniProtKB-KW"/>
</dbReference>
<evidence type="ECO:0000256" key="1">
    <source>
        <dbReference type="ARBA" id="ARBA00007733"/>
    </source>
</evidence>
<keyword evidence="9" id="KW-1185">Reference proteome</keyword>
<dbReference type="Gene3D" id="3.40.50.10050">
    <property type="entry name" value="Translation initiation factor IF- 2, domain 3"/>
    <property type="match status" value="1"/>
</dbReference>
<dbReference type="Gene3D" id="3.40.50.300">
    <property type="entry name" value="P-loop containing nucleotide triphosphate hydrolases"/>
    <property type="match status" value="1"/>
</dbReference>
<keyword evidence="4" id="KW-0648">Protein biosynthesis</keyword>
<organism evidence="8 9">
    <name type="scientific">Homarus americanus</name>
    <name type="common">American lobster</name>
    <dbReference type="NCBI Taxonomy" id="6706"/>
    <lineage>
        <taxon>Eukaryota</taxon>
        <taxon>Metazoa</taxon>
        <taxon>Ecdysozoa</taxon>
        <taxon>Arthropoda</taxon>
        <taxon>Crustacea</taxon>
        <taxon>Multicrustacea</taxon>
        <taxon>Malacostraca</taxon>
        <taxon>Eumalacostraca</taxon>
        <taxon>Eucarida</taxon>
        <taxon>Decapoda</taxon>
        <taxon>Pleocyemata</taxon>
        <taxon>Astacidea</taxon>
        <taxon>Nephropoidea</taxon>
        <taxon>Nephropidae</taxon>
        <taxon>Homarus</taxon>
    </lineage>
</organism>
<dbReference type="InterPro" id="IPR009000">
    <property type="entry name" value="Transl_B-barrel_sf"/>
</dbReference>
<dbReference type="PANTHER" id="PTHR43381">
    <property type="entry name" value="TRANSLATION INITIATION FACTOR IF-2-RELATED"/>
    <property type="match status" value="1"/>
</dbReference>
<dbReference type="FunFam" id="3.40.50.300:FF:000019">
    <property type="entry name" value="Translation initiation factor IF-2"/>
    <property type="match status" value="1"/>
</dbReference>
<dbReference type="InterPro" id="IPR000795">
    <property type="entry name" value="T_Tr_GTP-bd_dom"/>
</dbReference>
<dbReference type="FunFam" id="2.40.30.10:FF:000007">
    <property type="entry name" value="Translation initiation factor IF-2"/>
    <property type="match status" value="1"/>
</dbReference>
<dbReference type="AlphaFoldDB" id="A0A8J5KF40"/>
<evidence type="ECO:0000256" key="2">
    <source>
        <dbReference type="ARBA" id="ARBA00022540"/>
    </source>
</evidence>
<dbReference type="InterPro" id="IPR005225">
    <property type="entry name" value="Small_GTP-bd"/>
</dbReference>
<comment type="similarity">
    <text evidence="1">Belongs to the TRAFAC class translation factor GTPase superfamily. Classic translation factor GTPase family. IF-2 subfamily.</text>
</comment>
<dbReference type="GO" id="GO:0003924">
    <property type="term" value="F:GTPase activity"/>
    <property type="evidence" value="ECO:0007669"/>
    <property type="project" value="InterPro"/>
</dbReference>
<dbReference type="FunFam" id="3.40.50.10050:FF:000001">
    <property type="entry name" value="Translation initiation factor IF-2"/>
    <property type="match status" value="1"/>
</dbReference>
<dbReference type="InterPro" id="IPR044145">
    <property type="entry name" value="IF2_II"/>
</dbReference>
<dbReference type="Pfam" id="PF22042">
    <property type="entry name" value="EF-G_D2"/>
    <property type="match status" value="1"/>
</dbReference>
<keyword evidence="5" id="KW-0342">GTP-binding</keyword>
<reference evidence="8" key="1">
    <citation type="journal article" date="2021" name="Sci. Adv.">
        <title>The American lobster genome reveals insights on longevity, neural, and immune adaptations.</title>
        <authorList>
            <person name="Polinski J.M."/>
            <person name="Zimin A.V."/>
            <person name="Clark K.F."/>
            <person name="Kohn A.B."/>
            <person name="Sadowski N."/>
            <person name="Timp W."/>
            <person name="Ptitsyn A."/>
            <person name="Khanna P."/>
            <person name="Romanova D.Y."/>
            <person name="Williams P."/>
            <person name="Greenwood S.J."/>
            <person name="Moroz L.L."/>
            <person name="Walt D.R."/>
            <person name="Bodnar A.G."/>
        </authorList>
    </citation>
    <scope>NUCLEOTIDE SEQUENCE</scope>
    <source>
        <strain evidence="8">GMGI-L3</strain>
    </source>
</reference>
<gene>
    <name evidence="8" type="primary">infB-L30</name>
    <name evidence="8" type="ORF">Hamer_G012590</name>
</gene>
<dbReference type="CDD" id="cd01887">
    <property type="entry name" value="IF2_eIF5B"/>
    <property type="match status" value="1"/>
</dbReference>
<dbReference type="InterPro" id="IPR027417">
    <property type="entry name" value="P-loop_NTPase"/>
</dbReference>
<dbReference type="SUPFAM" id="SSF52540">
    <property type="entry name" value="P-loop containing nucleoside triphosphate hydrolases"/>
    <property type="match status" value="1"/>
</dbReference>
<protein>
    <submittedName>
        <fullName evidence="8">Translation initiation factor IF-2-like 30</fullName>
    </submittedName>
</protein>
<dbReference type="PANTHER" id="PTHR43381:SF20">
    <property type="entry name" value="TRANSLATION INITIATION FACTOR IF-2, MITOCHONDRIAL"/>
    <property type="match status" value="1"/>
</dbReference>
<dbReference type="PROSITE" id="PS51722">
    <property type="entry name" value="G_TR_2"/>
    <property type="match status" value="1"/>
</dbReference>
<dbReference type="InterPro" id="IPR036925">
    <property type="entry name" value="TIF_IF2_dom3_sf"/>
</dbReference>
<dbReference type="NCBIfam" id="TIGR00231">
    <property type="entry name" value="small_GTP"/>
    <property type="match status" value="1"/>
</dbReference>
<dbReference type="Proteomes" id="UP000747542">
    <property type="component" value="Unassembled WGS sequence"/>
</dbReference>
<dbReference type="InterPro" id="IPR053905">
    <property type="entry name" value="EF-G-like_DII"/>
</dbReference>
<dbReference type="InterPro" id="IPR023115">
    <property type="entry name" value="TIF_IF2_dom3"/>
</dbReference>
<evidence type="ECO:0000313" key="8">
    <source>
        <dbReference type="EMBL" id="KAG7171014.1"/>
    </source>
</evidence>
<evidence type="ECO:0000256" key="6">
    <source>
        <dbReference type="ARBA" id="ARBA00025162"/>
    </source>
</evidence>
<dbReference type="EMBL" id="JAHLQT010013238">
    <property type="protein sequence ID" value="KAG7171014.1"/>
    <property type="molecule type" value="Genomic_DNA"/>
</dbReference>
<name>A0A8J5KF40_HOMAM</name>
<keyword evidence="2 8" id="KW-0396">Initiation factor</keyword>
<comment type="function">
    <text evidence="6">One of the essential components for the initiation of protein synthesis. Protects formylmethionyl-tRNA from spontaneous hydrolysis and promotes its binding to the 30S ribosomal subunits. Also involved in the hydrolysis of GTP during the formation of the 70S ribosomal complex.</text>
</comment>
<sequence length="708" mass="78531">MISRGWVLRRWLQPRSISQVSVLAHSVVALTPPEVGRNTLRVAPCLLCGHHQPLFLHVSSTLHKKRKGRDEKKAVMLNPKSLKKEKAAVVSIWKNMTVQELADALGKDLDTVFEIFIYVENSDPYDSPTAVIDNLKVIQDAVKRAGLRFKIDNPEDKKEKVKENKDVFRRPPPKESDLIPRPPVVTIMGHVDHGKTTLLDALRHSAIVDTEFGGITQHIGAFSVKLDSGEEVTFLDTPGHAAFKAMRARGATVTDVVVLVVAADDGVMEQTKESIQHALEANGNSGMSNVLVLLSSIPIVVAINKIDKPEADIPRTREMLLHNGLQLEEDGGEVQAVPVSALKGQNLNLLVEAIVTQAELLNLKADPRGLVEAVVVESKLDPGRGKVATCVIERGTLRKGAVLVAGTAWCKVRNMFNDAGKSVKAAPPATPVQVIGWRELPSAGDLILEVESERQATEVVHWRNHEFKLEKQEEEQAAIQDKLNEHLRVYKAHYSLNLLHRFKRRRREPRKKENIELDTGPRVSVVLKGDVDGTVEAILNVLDTYHSEECQLDIISYGVGTVSPNDVTMASSFNGSIYTFNTQVPPDVRKMAIAEGVTIKENNVIYHLVEDLKKELSENLPFKEVEEVLGEANVIEEFVITEGKKKVPVAGWMLSSMRHLKSEVATINRGNECGLKFTDESLRFEPGDTLVCYKINKVQQVTDWDPGF</sequence>
<evidence type="ECO:0000259" key="7">
    <source>
        <dbReference type="PROSITE" id="PS51722"/>
    </source>
</evidence>
<accession>A0A8J5KF40</accession>
<dbReference type="GO" id="GO:0005737">
    <property type="term" value="C:cytoplasm"/>
    <property type="evidence" value="ECO:0007669"/>
    <property type="project" value="TreeGrafter"/>
</dbReference>
<dbReference type="SUPFAM" id="SSF50447">
    <property type="entry name" value="Translation proteins"/>
    <property type="match status" value="2"/>
</dbReference>
<evidence type="ECO:0000256" key="5">
    <source>
        <dbReference type="ARBA" id="ARBA00023134"/>
    </source>
</evidence>
<evidence type="ECO:0000256" key="4">
    <source>
        <dbReference type="ARBA" id="ARBA00022917"/>
    </source>
</evidence>
<dbReference type="SUPFAM" id="SSF52156">
    <property type="entry name" value="Initiation factor IF2/eIF5b, domain 3"/>
    <property type="match status" value="1"/>
</dbReference>
<dbReference type="CDD" id="cd03702">
    <property type="entry name" value="IF2_mtIF2_II"/>
    <property type="match status" value="1"/>
</dbReference>
<keyword evidence="3" id="KW-0547">Nucleotide-binding</keyword>
<proteinExistence type="inferred from homology"/>